<dbReference type="Gene3D" id="3.40.50.300">
    <property type="entry name" value="P-loop containing nucleotide triphosphate hydrolases"/>
    <property type="match status" value="2"/>
</dbReference>
<dbReference type="Pfam" id="PF13558">
    <property type="entry name" value="SbcC_Walker_B"/>
    <property type="match status" value="1"/>
</dbReference>
<dbReference type="InterPro" id="IPR027417">
    <property type="entry name" value="P-loop_NTPase"/>
</dbReference>
<dbReference type="PANTHER" id="PTHR32182">
    <property type="entry name" value="DNA REPLICATION AND REPAIR PROTEIN RECF"/>
    <property type="match status" value="1"/>
</dbReference>
<proteinExistence type="predicted"/>
<dbReference type="PANTHER" id="PTHR32182:SF0">
    <property type="entry name" value="DNA REPLICATION AND REPAIR PROTEIN RECF"/>
    <property type="match status" value="1"/>
</dbReference>
<evidence type="ECO:0000256" key="1">
    <source>
        <dbReference type="SAM" id="Coils"/>
    </source>
</evidence>
<feature type="coiled-coil region" evidence="1">
    <location>
        <begin position="205"/>
        <end position="353"/>
    </location>
</feature>
<evidence type="ECO:0000313" key="3">
    <source>
        <dbReference type="Proteomes" id="UP000824633"/>
    </source>
</evidence>
<feature type="coiled-coil region" evidence="1">
    <location>
        <begin position="414"/>
        <end position="448"/>
    </location>
</feature>
<dbReference type="RefSeq" id="WP_224037372.1">
    <property type="nucleotide sequence ID" value="NZ_AP024849.1"/>
</dbReference>
<evidence type="ECO:0000313" key="2">
    <source>
        <dbReference type="EMBL" id="BCZ45821.1"/>
    </source>
</evidence>
<reference evidence="3" key="1">
    <citation type="submission" date="2021-07" db="EMBL/GenBank/DDBJ databases">
        <title>Complete genome sequencing of a Clostridium isolate.</title>
        <authorList>
            <person name="Ueki A."/>
            <person name="Tonouchi A."/>
        </authorList>
    </citation>
    <scope>NUCLEOTIDE SEQUENCE [LARGE SCALE GENOMIC DNA]</scope>
    <source>
        <strain evidence="3">C5S11</strain>
    </source>
</reference>
<dbReference type="Proteomes" id="UP000824633">
    <property type="component" value="Chromosome"/>
</dbReference>
<gene>
    <name evidence="2" type="ORF">psyc5s11_18880</name>
</gene>
<name>A0ABM7T4H3_9CLOT</name>
<protein>
    <submittedName>
        <fullName evidence="2">ATPase</fullName>
    </submittedName>
</protein>
<keyword evidence="1" id="KW-0175">Coiled coil</keyword>
<dbReference type="SUPFAM" id="SSF52540">
    <property type="entry name" value="P-loop containing nucleoside triphosphate hydrolases"/>
    <property type="match status" value="2"/>
</dbReference>
<feature type="coiled-coil region" evidence="1">
    <location>
        <begin position="825"/>
        <end position="875"/>
    </location>
</feature>
<feature type="coiled-coil region" evidence="1">
    <location>
        <begin position="608"/>
        <end position="756"/>
    </location>
</feature>
<organism evidence="2 3">
    <name type="scientific">Clostridium gelidum</name>
    <dbReference type="NCBI Taxonomy" id="704125"/>
    <lineage>
        <taxon>Bacteria</taxon>
        <taxon>Bacillati</taxon>
        <taxon>Bacillota</taxon>
        <taxon>Clostridia</taxon>
        <taxon>Eubacteriales</taxon>
        <taxon>Clostridiaceae</taxon>
        <taxon>Clostridium</taxon>
    </lineage>
</organism>
<dbReference type="Pfam" id="PF13555">
    <property type="entry name" value="AAA_29"/>
    <property type="match status" value="1"/>
</dbReference>
<sequence>MKKLTAIKLVNWHAFENETIPLKNSTLISGENGAGKSTILDAIQFILTCSTTNFNKAANESSKRELEGYVRFKTGKENNEYERVGNVTAHVALEFYEESKNNYLVIGAVIDSASETSKKILWYRAEKKRIADINFIIDDEPVDISNFKIYGKDLKLQSTYIAKDARKDFANRLGKLNERFFELLPKSLAFKPISNVKDFVYTYILEEKQINIEELRENIRTFKEFEEVLNEVKVKITKLKEIQSEFETYENHSKTIKLHEYIVLLAEEESLKEEIEEKIKSINTLEVKIKSLNNDKNNIDDEISRKNDIGNKFQVDLYSNSEYKALEGLKSNLDSENNKLRDEKIKKEDFLKQFNQQKSYIKDLSNIIEEKDIILDYYKKMNDLCEDDLEEYKISSMDIEKIVSRVKESKVQIRAEKDLDLKQKENSRKDLENKISELEKRNLQYDRDVVVLKESIINETKKLGKEVVPKILCELLEITDPIWKNAVEGYLNSQRFYFLVDEEDFDTVLKIYERLSKSKGLHSVGIINAKGLEIYDETLENSLAEVVTSKSTDAKRYINMILGKVIRCTDVSELKKYRTSITSTCMIYKNNVARAINPKIYKTPYIGADAYKYQLEQAKETLKLVLEEINILKEDVNNASKAIGLIDKLKFDSLIEKCDVIKIVANLEISIKKLQEEIKELQKNNTYMDIQMKLEEVQKEIKNLKDNKKTLEDEIIGNKSLLNKDEDILSQKKSYLEIKILDKEEHRKEIGSLEQEGIERFNKERENKSSDIIKNNFNLSKMRTKTMCDKCGERLKELQVFYNNSYDFGAEIGVNKIDRFFEELALLEKSKIVEYEENVKNAKRNAEEEFKEHFLSKIQENISVARREIKSLNSGLKNVAFGNEHYEFKVGKSKENKEYYDMIMDNENIGEGFTLFSTSYENKHKELLNELFEKLTLNDENTESELMKLTDYRNYMSYDIEIKYNDESTALFSKVCREKSGGETQTPFYVAMAASFLQLYKGALLSSESIGLILFDEAFDKMDEQRIMAMMEFYKELKNLQLIIGAPPQKIEVITPYVNTVIIAMKDDKFSYVENLINNNEDIIDEKL</sequence>
<dbReference type="EMBL" id="AP024849">
    <property type="protein sequence ID" value="BCZ45821.1"/>
    <property type="molecule type" value="Genomic_DNA"/>
</dbReference>
<keyword evidence="3" id="KW-1185">Reference proteome</keyword>
<accession>A0ABM7T4H3</accession>